<dbReference type="EMBL" id="BLXT01007882">
    <property type="protein sequence ID" value="GFO43452.1"/>
    <property type="molecule type" value="Genomic_DNA"/>
</dbReference>
<sequence length="85" mass="9436">MYVACPQHGYLRLSGPPLGEVASGGARTRNKRAPADLRANWLSNRRPNGRGKMESGLGRAPVLEEERKWIPKRQQKITITAGSRL</sequence>
<reference evidence="1 2" key="1">
    <citation type="journal article" date="2021" name="Elife">
        <title>Chloroplast acquisition without the gene transfer in kleptoplastic sea slugs, Plakobranchus ocellatus.</title>
        <authorList>
            <person name="Maeda T."/>
            <person name="Takahashi S."/>
            <person name="Yoshida T."/>
            <person name="Shimamura S."/>
            <person name="Takaki Y."/>
            <person name="Nagai Y."/>
            <person name="Toyoda A."/>
            <person name="Suzuki Y."/>
            <person name="Arimoto A."/>
            <person name="Ishii H."/>
            <person name="Satoh N."/>
            <person name="Nishiyama T."/>
            <person name="Hasebe M."/>
            <person name="Maruyama T."/>
            <person name="Minagawa J."/>
            <person name="Obokata J."/>
            <person name="Shigenobu S."/>
        </authorList>
    </citation>
    <scope>NUCLEOTIDE SEQUENCE [LARGE SCALE GENOMIC DNA]</scope>
</reference>
<dbReference type="Proteomes" id="UP000735302">
    <property type="component" value="Unassembled WGS sequence"/>
</dbReference>
<evidence type="ECO:0000313" key="1">
    <source>
        <dbReference type="EMBL" id="GFO43452.1"/>
    </source>
</evidence>
<protein>
    <submittedName>
        <fullName evidence="1">Uncharacterized protein</fullName>
    </submittedName>
</protein>
<keyword evidence="2" id="KW-1185">Reference proteome</keyword>
<comment type="caution">
    <text evidence="1">The sequence shown here is derived from an EMBL/GenBank/DDBJ whole genome shotgun (WGS) entry which is preliminary data.</text>
</comment>
<proteinExistence type="predicted"/>
<organism evidence="1 2">
    <name type="scientific">Plakobranchus ocellatus</name>
    <dbReference type="NCBI Taxonomy" id="259542"/>
    <lineage>
        <taxon>Eukaryota</taxon>
        <taxon>Metazoa</taxon>
        <taxon>Spiralia</taxon>
        <taxon>Lophotrochozoa</taxon>
        <taxon>Mollusca</taxon>
        <taxon>Gastropoda</taxon>
        <taxon>Heterobranchia</taxon>
        <taxon>Euthyneura</taxon>
        <taxon>Panpulmonata</taxon>
        <taxon>Sacoglossa</taxon>
        <taxon>Placobranchoidea</taxon>
        <taxon>Plakobranchidae</taxon>
        <taxon>Plakobranchus</taxon>
    </lineage>
</organism>
<gene>
    <name evidence="1" type="ORF">PoB_006995700</name>
</gene>
<accession>A0AAV4DGR7</accession>
<dbReference type="AlphaFoldDB" id="A0AAV4DGR7"/>
<evidence type="ECO:0000313" key="2">
    <source>
        <dbReference type="Proteomes" id="UP000735302"/>
    </source>
</evidence>
<name>A0AAV4DGR7_9GAST</name>